<accession>A0ABT9RJV3</accession>
<reference evidence="2 3" key="1">
    <citation type="submission" date="2023-07" db="EMBL/GenBank/DDBJ databases">
        <title>Sequencing the genomes of 1000 actinobacteria strains.</title>
        <authorList>
            <person name="Klenk H.-P."/>
        </authorList>
    </citation>
    <scope>NUCLEOTIDE SEQUENCE [LARGE SCALE GENOMIC DNA]</scope>
    <source>
        <strain evidence="2 3">DSM 44109</strain>
    </source>
</reference>
<gene>
    <name evidence="2" type="ORF">J2S55_008280</name>
</gene>
<name>A0ABT9RJV3_9ACTN</name>
<feature type="region of interest" description="Disordered" evidence="1">
    <location>
        <begin position="30"/>
        <end position="55"/>
    </location>
</feature>
<evidence type="ECO:0000313" key="2">
    <source>
        <dbReference type="EMBL" id="MDP9869014.1"/>
    </source>
</evidence>
<evidence type="ECO:0000256" key="1">
    <source>
        <dbReference type="SAM" id="MobiDB-lite"/>
    </source>
</evidence>
<dbReference type="RefSeq" id="WP_306872465.1">
    <property type="nucleotide sequence ID" value="NZ_JAUSRB010000002.1"/>
</dbReference>
<organism evidence="2 3">
    <name type="scientific">Streptosporangium brasiliense</name>
    <dbReference type="NCBI Taxonomy" id="47480"/>
    <lineage>
        <taxon>Bacteria</taxon>
        <taxon>Bacillati</taxon>
        <taxon>Actinomycetota</taxon>
        <taxon>Actinomycetes</taxon>
        <taxon>Streptosporangiales</taxon>
        <taxon>Streptosporangiaceae</taxon>
        <taxon>Streptosporangium</taxon>
    </lineage>
</organism>
<keyword evidence="3" id="KW-1185">Reference proteome</keyword>
<feature type="compositionally biased region" description="Basic and acidic residues" evidence="1">
    <location>
        <begin position="41"/>
        <end position="55"/>
    </location>
</feature>
<dbReference type="Proteomes" id="UP001230426">
    <property type="component" value="Unassembled WGS sequence"/>
</dbReference>
<proteinExistence type="predicted"/>
<comment type="caution">
    <text evidence="2">The sequence shown here is derived from an EMBL/GenBank/DDBJ whole genome shotgun (WGS) entry which is preliminary data.</text>
</comment>
<protein>
    <submittedName>
        <fullName evidence="2">Uncharacterized protein</fullName>
    </submittedName>
</protein>
<sequence>MTRVEVWVALPKHCQRQELVTMRIRDHGVEEAPASALPSEFDGHKKASGSKEADA</sequence>
<dbReference type="EMBL" id="JAUSRB010000002">
    <property type="protein sequence ID" value="MDP9869014.1"/>
    <property type="molecule type" value="Genomic_DNA"/>
</dbReference>
<evidence type="ECO:0000313" key="3">
    <source>
        <dbReference type="Proteomes" id="UP001230426"/>
    </source>
</evidence>